<reference evidence="2 6" key="2">
    <citation type="submission" date="2020-02" db="EMBL/GenBank/DDBJ databases">
        <title>Whole-genome sequencing and comparative analysis of the genomes of Bacteroides thetaiotaomicron and Escherichia coli isolated from a healthy resident in Vietnam.</title>
        <authorList>
            <person name="Mohsin M."/>
            <person name="Tanaka K."/>
            <person name="Kawahara R."/>
            <person name="Kondo S."/>
            <person name="Noguchi H."/>
            <person name="Motooka D."/>
            <person name="Nakamura S."/>
            <person name="Khong D.T."/>
            <person name="Nguyen T.N."/>
            <person name="Tran H.T."/>
            <person name="Yamamoto Y."/>
        </authorList>
    </citation>
    <scope>NUCLEOTIDE SEQUENCE [LARGE SCALE GENOMIC DNA]</scope>
    <source>
        <strain evidence="2 6">F9-2</strain>
    </source>
</reference>
<dbReference type="GO" id="GO:0016740">
    <property type="term" value="F:transferase activity"/>
    <property type="evidence" value="ECO:0007669"/>
    <property type="project" value="UniProtKB-KW"/>
</dbReference>
<dbReference type="Proteomes" id="UP000436825">
    <property type="component" value="Unassembled WGS sequence"/>
</dbReference>
<dbReference type="PANTHER" id="PTHR43404:SF2">
    <property type="entry name" value="LIPOPOLYSACCHARIDE CHOLINEPHOSPHOTRANSFERASE LICD"/>
    <property type="match status" value="1"/>
</dbReference>
<sequence length="265" mass="31432">METNEELRAKYNPEGSDLRRAQLRMLDMLLYLDKVCKENEITYWLAAGTCLGAVRHGGFIPWDDDIDIFMMENEYKKLIDLILSNPHPQFKIQIKKTDSNYFLSWAKLRDTHSKNIGLKSKSLAKYCGLTIDIFPLSDCIIPKWNSSFLNKNVASVIMERTHSRLLLPVMNIFYYVQRFLWNWAGYLSHRLYRNRNYLMMCYGFDLPHRYDKDMIFPLSEAKFEGYIFPVPGDIHRYLTYCFGNYMSLPAQDKRNCHNVAKRLIW</sequence>
<dbReference type="EMBL" id="WCRW01000037">
    <property type="protein sequence ID" value="KAB4449965.1"/>
    <property type="molecule type" value="Genomic_DNA"/>
</dbReference>
<dbReference type="EMBL" id="CP083681">
    <property type="protein sequence ID" value="UYU72279.1"/>
    <property type="molecule type" value="Genomic_DNA"/>
</dbReference>
<evidence type="ECO:0000313" key="3">
    <source>
        <dbReference type="EMBL" id="KAB4449965.1"/>
    </source>
</evidence>
<evidence type="ECO:0000259" key="1">
    <source>
        <dbReference type="Pfam" id="PF04991"/>
    </source>
</evidence>
<dbReference type="RefSeq" id="WP_022471492.1">
    <property type="nucleotide sequence ID" value="NZ_AP022660.1"/>
</dbReference>
<dbReference type="Pfam" id="PF04991">
    <property type="entry name" value="LicD"/>
    <property type="match status" value="2"/>
</dbReference>
<accession>A0A679HAM0</accession>
<evidence type="ECO:0000313" key="4">
    <source>
        <dbReference type="EMBL" id="UYU72279.1"/>
    </source>
</evidence>
<reference evidence="3 5" key="1">
    <citation type="journal article" date="2019" name="Nat. Med.">
        <title>A library of human gut bacterial isolates paired with longitudinal multiomics data enables mechanistic microbiome research.</title>
        <authorList>
            <person name="Poyet M."/>
            <person name="Groussin M."/>
            <person name="Gibbons S.M."/>
            <person name="Avila-Pacheco J."/>
            <person name="Jiang X."/>
            <person name="Kearney S.M."/>
            <person name="Perrotta A.R."/>
            <person name="Berdy B."/>
            <person name="Zhao S."/>
            <person name="Lieberman T.D."/>
            <person name="Swanson P.K."/>
            <person name="Smith M."/>
            <person name="Roesemann S."/>
            <person name="Alexander J.E."/>
            <person name="Rich S.A."/>
            <person name="Livny J."/>
            <person name="Vlamakis H."/>
            <person name="Clish C."/>
            <person name="Bullock K."/>
            <person name="Deik A."/>
            <person name="Scott J."/>
            <person name="Pierce K.A."/>
            <person name="Xavier R.J."/>
            <person name="Alm E.J."/>
        </authorList>
    </citation>
    <scope>NUCLEOTIDE SEQUENCE [LARGE SCALE GENOMIC DNA]</scope>
    <source>
        <strain evidence="3 5">BIOML-A160</strain>
    </source>
</reference>
<dbReference type="GO" id="GO:0009100">
    <property type="term" value="P:glycoprotein metabolic process"/>
    <property type="evidence" value="ECO:0007669"/>
    <property type="project" value="UniProtKB-ARBA"/>
</dbReference>
<feature type="domain" description="LicD/FKTN/FKRP nucleotidyltransferase" evidence="1">
    <location>
        <begin position="197"/>
        <end position="243"/>
    </location>
</feature>
<reference evidence="4" key="3">
    <citation type="submission" date="2021-06" db="EMBL/GenBank/DDBJ databases">
        <title>Interrogation of the integrated mobile genetic elements in gut-associated Bacteroides with a consensus prediction approach.</title>
        <authorList>
            <person name="Campbell D.E."/>
            <person name="Leigh J.R."/>
            <person name="Kim T."/>
            <person name="England W."/>
            <person name="Whitaker R.J."/>
            <person name="Degnan P.H."/>
        </authorList>
    </citation>
    <scope>NUCLEOTIDE SEQUENCE</scope>
    <source>
        <strain evidence="4">VPI-BTDOT2</strain>
    </source>
</reference>
<name>A0A679HAM0_BACT4</name>
<dbReference type="InterPro" id="IPR052942">
    <property type="entry name" value="LPS_cholinephosphotransferase"/>
</dbReference>
<feature type="domain" description="LicD/FKTN/FKRP nucleotidyltransferase" evidence="1">
    <location>
        <begin position="36"/>
        <end position="145"/>
    </location>
</feature>
<gene>
    <name evidence="2" type="primary">licD1</name>
    <name evidence="2" type="ORF">BatF92_30730</name>
    <name evidence="3" type="ORF">GAN75_26810</name>
    <name evidence="4" type="ORF">KQP59_03990</name>
</gene>
<dbReference type="InterPro" id="IPR007074">
    <property type="entry name" value="LicD/FKTN/FKRP_NTP_transf"/>
</dbReference>
<dbReference type="PANTHER" id="PTHR43404">
    <property type="entry name" value="LIPOPOLYSACCHARIDE CHOLINEPHOSPHOTRANSFERASE LICD"/>
    <property type="match status" value="1"/>
</dbReference>
<proteinExistence type="predicted"/>
<dbReference type="Proteomes" id="UP000500882">
    <property type="component" value="Chromosome"/>
</dbReference>
<dbReference type="Proteomes" id="UP001156216">
    <property type="component" value="Chromosome"/>
</dbReference>
<organism evidence="2 6">
    <name type="scientific">Bacteroides thetaiotaomicron</name>
    <dbReference type="NCBI Taxonomy" id="818"/>
    <lineage>
        <taxon>Bacteria</taxon>
        <taxon>Pseudomonadati</taxon>
        <taxon>Bacteroidota</taxon>
        <taxon>Bacteroidia</taxon>
        <taxon>Bacteroidales</taxon>
        <taxon>Bacteroidaceae</taxon>
        <taxon>Bacteroides</taxon>
    </lineage>
</organism>
<keyword evidence="2" id="KW-0808">Transferase</keyword>
<evidence type="ECO:0000313" key="2">
    <source>
        <dbReference type="EMBL" id="BCA51131.1"/>
    </source>
</evidence>
<dbReference type="AlphaFoldDB" id="A0A679HAM0"/>
<protein>
    <submittedName>
        <fullName evidence="3">LicD family protein</fullName>
    </submittedName>
    <submittedName>
        <fullName evidence="2">Phosphorylcholine transferase LicD</fullName>
    </submittedName>
</protein>
<dbReference type="EMBL" id="AP022660">
    <property type="protein sequence ID" value="BCA51131.1"/>
    <property type="molecule type" value="Genomic_DNA"/>
</dbReference>
<evidence type="ECO:0000313" key="6">
    <source>
        <dbReference type="Proteomes" id="UP000500882"/>
    </source>
</evidence>
<evidence type="ECO:0000313" key="5">
    <source>
        <dbReference type="Proteomes" id="UP000436825"/>
    </source>
</evidence>